<feature type="domain" description="Exodeoxyribonuclease X-like C-terminal" evidence="1">
    <location>
        <begin position="67"/>
        <end position="94"/>
    </location>
</feature>
<dbReference type="EMBL" id="BSXW01000411">
    <property type="protein sequence ID" value="GMF21513.1"/>
    <property type="molecule type" value="Genomic_DNA"/>
</dbReference>
<evidence type="ECO:0000313" key="3">
    <source>
        <dbReference type="Proteomes" id="UP001165083"/>
    </source>
</evidence>
<proteinExistence type="predicted"/>
<sequence length="131" mass="15409">MYIDTSDNMTNELTFGKYKNTPIEEVFSSDPGYCRWMLNQPSLNISEEIKIFLHSKFLTDDNSYMISWGKYKGKTLKQISRTDSNYIDWLRKNIFVIEKCPKLVEALQSNEKNIFFLIPNLSSGKIKNFTR</sequence>
<comment type="caution">
    <text evidence="2">The sequence shown here is derived from an EMBL/GenBank/DDBJ whole genome shotgun (WGS) entry which is preliminary data.</text>
</comment>
<dbReference type="AlphaFoldDB" id="A0A9W6TY97"/>
<evidence type="ECO:0000259" key="1">
    <source>
        <dbReference type="Pfam" id="PF20600"/>
    </source>
</evidence>
<gene>
    <name evidence="2" type="ORF">Plil01_000849400</name>
</gene>
<dbReference type="OrthoDB" id="96820at2759"/>
<accession>A0A9W6TY97</accession>
<protein>
    <submittedName>
        <fullName evidence="2">Unnamed protein product</fullName>
    </submittedName>
</protein>
<dbReference type="Pfam" id="PF20600">
    <property type="entry name" value="ExoX-like_C"/>
    <property type="match status" value="2"/>
</dbReference>
<dbReference type="InterPro" id="IPR046768">
    <property type="entry name" value="ExoX-like_C"/>
</dbReference>
<dbReference type="Proteomes" id="UP001165083">
    <property type="component" value="Unassembled WGS sequence"/>
</dbReference>
<keyword evidence="3" id="KW-1185">Reference proteome</keyword>
<name>A0A9W6TY97_9STRA</name>
<feature type="domain" description="Exodeoxyribonuclease X-like C-terminal" evidence="1">
    <location>
        <begin position="13"/>
        <end position="40"/>
    </location>
</feature>
<organism evidence="2 3">
    <name type="scientific">Phytophthora lilii</name>
    <dbReference type="NCBI Taxonomy" id="2077276"/>
    <lineage>
        <taxon>Eukaryota</taxon>
        <taxon>Sar</taxon>
        <taxon>Stramenopiles</taxon>
        <taxon>Oomycota</taxon>
        <taxon>Peronosporomycetes</taxon>
        <taxon>Peronosporales</taxon>
        <taxon>Peronosporaceae</taxon>
        <taxon>Phytophthora</taxon>
    </lineage>
</organism>
<evidence type="ECO:0000313" key="2">
    <source>
        <dbReference type="EMBL" id="GMF21513.1"/>
    </source>
</evidence>
<reference evidence="2" key="1">
    <citation type="submission" date="2023-04" db="EMBL/GenBank/DDBJ databases">
        <title>Phytophthora lilii NBRC 32176.</title>
        <authorList>
            <person name="Ichikawa N."/>
            <person name="Sato H."/>
            <person name="Tonouchi N."/>
        </authorList>
    </citation>
    <scope>NUCLEOTIDE SEQUENCE</scope>
    <source>
        <strain evidence="2">NBRC 32176</strain>
    </source>
</reference>